<dbReference type="InterPro" id="IPR010982">
    <property type="entry name" value="Lambda_DNA-bd_dom_sf"/>
</dbReference>
<evidence type="ECO:0000313" key="5">
    <source>
        <dbReference type="EMBL" id="MCD2491780.1"/>
    </source>
</evidence>
<evidence type="ECO:0000256" key="1">
    <source>
        <dbReference type="ARBA" id="ARBA00023015"/>
    </source>
</evidence>
<dbReference type="GO" id="GO:0005829">
    <property type="term" value="C:cytosol"/>
    <property type="evidence" value="ECO:0007669"/>
    <property type="project" value="TreeGrafter"/>
</dbReference>
<evidence type="ECO:0000259" key="4">
    <source>
        <dbReference type="PROSITE" id="PS50943"/>
    </source>
</evidence>
<dbReference type="Pfam" id="PF01381">
    <property type="entry name" value="HTH_3"/>
    <property type="match status" value="1"/>
</dbReference>
<evidence type="ECO:0000256" key="2">
    <source>
        <dbReference type="ARBA" id="ARBA00023125"/>
    </source>
</evidence>
<comment type="caution">
    <text evidence="5">The sequence shown here is derived from an EMBL/GenBank/DDBJ whole genome shotgun (WGS) entry which is preliminary data.</text>
</comment>
<accession>A0AAP2RHJ1</accession>
<dbReference type="PANTHER" id="PTHR46797:SF23">
    <property type="entry name" value="HTH-TYPE TRANSCRIPTIONAL REGULATOR SUTR"/>
    <property type="match status" value="1"/>
</dbReference>
<keyword evidence="3" id="KW-0804">Transcription</keyword>
<proteinExistence type="predicted"/>
<dbReference type="InterPro" id="IPR050807">
    <property type="entry name" value="TransReg_Diox_bact_type"/>
</dbReference>
<name>A0AAP2RHJ1_9FIRM</name>
<evidence type="ECO:0000256" key="3">
    <source>
        <dbReference type="ARBA" id="ARBA00023163"/>
    </source>
</evidence>
<dbReference type="SUPFAM" id="SSF47413">
    <property type="entry name" value="lambda repressor-like DNA-binding domains"/>
    <property type="match status" value="1"/>
</dbReference>
<dbReference type="AlphaFoldDB" id="A0AAP2RHJ1"/>
<dbReference type="RefSeq" id="WP_231061690.1">
    <property type="nucleotide sequence ID" value="NZ_JAJNOR010000001.1"/>
</dbReference>
<keyword evidence="1" id="KW-0805">Transcription regulation</keyword>
<evidence type="ECO:0000313" key="6">
    <source>
        <dbReference type="Proteomes" id="UP001299265"/>
    </source>
</evidence>
<dbReference type="PROSITE" id="PS50943">
    <property type="entry name" value="HTH_CROC1"/>
    <property type="match status" value="1"/>
</dbReference>
<keyword evidence="6" id="KW-1185">Reference proteome</keyword>
<keyword evidence="2" id="KW-0238">DNA-binding</keyword>
<dbReference type="PANTHER" id="PTHR46797">
    <property type="entry name" value="HTH-TYPE TRANSCRIPTIONAL REGULATOR"/>
    <property type="match status" value="1"/>
</dbReference>
<feature type="domain" description="HTH cro/C1-type" evidence="4">
    <location>
        <begin position="12"/>
        <end position="66"/>
    </location>
</feature>
<dbReference type="GO" id="GO:0003677">
    <property type="term" value="F:DNA binding"/>
    <property type="evidence" value="ECO:0007669"/>
    <property type="project" value="UniProtKB-KW"/>
</dbReference>
<dbReference type="EMBL" id="JAJNOR010000001">
    <property type="protein sequence ID" value="MCD2491780.1"/>
    <property type="molecule type" value="Genomic_DNA"/>
</dbReference>
<protein>
    <submittedName>
        <fullName evidence="5">Helix-turn-helix domain-containing protein</fullName>
    </submittedName>
</protein>
<organism evidence="5 6">
    <name type="scientific">Lientehia hominis</name>
    <dbReference type="NCBI Taxonomy" id="2897778"/>
    <lineage>
        <taxon>Bacteria</taxon>
        <taxon>Bacillati</taxon>
        <taxon>Bacillota</taxon>
        <taxon>Clostridia</taxon>
        <taxon>Lachnospirales</taxon>
        <taxon>Lachnospiraceae</taxon>
        <taxon>Lientehia</taxon>
    </lineage>
</organism>
<sequence length="145" mass="16516">MSQQKQNAGEQIQRLRNLWGLSQSQLAEAVGTSADYISDIEGERKPLSLRSAWKFCTYFGVSLDELYFGNEWRDAPDSVAEPESPYHTEDSVSSRNSLWEILETCTEEECEICEKILRQTLDVLRQSSNAPIVSKSNEYPDDDSK</sequence>
<dbReference type="CDD" id="cd00093">
    <property type="entry name" value="HTH_XRE"/>
    <property type="match status" value="1"/>
</dbReference>
<dbReference type="Gene3D" id="1.10.260.40">
    <property type="entry name" value="lambda repressor-like DNA-binding domains"/>
    <property type="match status" value="1"/>
</dbReference>
<dbReference type="InterPro" id="IPR001387">
    <property type="entry name" value="Cro/C1-type_HTH"/>
</dbReference>
<reference evidence="5 6" key="1">
    <citation type="submission" date="2021-11" db="EMBL/GenBank/DDBJ databases">
        <title>Lacrimispora sp. nov. NSJ-141 isolated from human feces.</title>
        <authorList>
            <person name="Abdugheni R."/>
        </authorList>
    </citation>
    <scope>NUCLEOTIDE SEQUENCE [LARGE SCALE GENOMIC DNA]</scope>
    <source>
        <strain evidence="5 6">NSJ-141</strain>
    </source>
</reference>
<dbReference type="SMART" id="SM00530">
    <property type="entry name" value="HTH_XRE"/>
    <property type="match status" value="1"/>
</dbReference>
<dbReference type="Proteomes" id="UP001299265">
    <property type="component" value="Unassembled WGS sequence"/>
</dbReference>
<gene>
    <name evidence="5" type="ORF">LQE92_03970</name>
</gene>
<dbReference type="GO" id="GO:0003700">
    <property type="term" value="F:DNA-binding transcription factor activity"/>
    <property type="evidence" value="ECO:0007669"/>
    <property type="project" value="TreeGrafter"/>
</dbReference>